<dbReference type="InterPro" id="IPR002502">
    <property type="entry name" value="Amidase_domain"/>
</dbReference>
<evidence type="ECO:0000256" key="1">
    <source>
        <dbReference type="ARBA" id="ARBA00007553"/>
    </source>
</evidence>
<feature type="compositionally biased region" description="Low complexity" evidence="2">
    <location>
        <begin position="35"/>
        <end position="46"/>
    </location>
</feature>
<dbReference type="InterPro" id="IPR036505">
    <property type="entry name" value="Amidase/PGRP_sf"/>
</dbReference>
<evidence type="ECO:0000259" key="3">
    <source>
        <dbReference type="SMART" id="SM00701"/>
    </source>
</evidence>
<dbReference type="RefSeq" id="WP_208874970.1">
    <property type="nucleotide sequence ID" value="NZ_CP031320.1"/>
</dbReference>
<dbReference type="GO" id="GO:0008745">
    <property type="term" value="F:N-acetylmuramoyl-L-alanine amidase activity"/>
    <property type="evidence" value="ECO:0007669"/>
    <property type="project" value="InterPro"/>
</dbReference>
<evidence type="ECO:0000313" key="5">
    <source>
        <dbReference type="Proteomes" id="UP000254425"/>
    </source>
</evidence>
<dbReference type="KEGG" id="sarm:DVA86_01100"/>
<dbReference type="AlphaFoldDB" id="A0A345XII1"/>
<dbReference type="Gene3D" id="3.40.80.10">
    <property type="entry name" value="Peptidoglycan recognition protein-like"/>
    <property type="match status" value="1"/>
</dbReference>
<dbReference type="EMBL" id="CP031320">
    <property type="protein sequence ID" value="AXK31447.1"/>
    <property type="molecule type" value="Genomic_DNA"/>
</dbReference>
<keyword evidence="5" id="KW-1185">Reference proteome</keyword>
<dbReference type="SMART" id="SM00701">
    <property type="entry name" value="PGRP"/>
    <property type="match status" value="1"/>
</dbReference>
<name>A0A345XII1_9ACTN</name>
<gene>
    <name evidence="4" type="ORF">DVA86_01100</name>
</gene>
<proteinExistence type="inferred from homology"/>
<feature type="region of interest" description="Disordered" evidence="2">
    <location>
        <begin position="27"/>
        <end position="47"/>
    </location>
</feature>
<dbReference type="SUPFAM" id="SSF55846">
    <property type="entry name" value="N-acetylmuramoyl-L-alanine amidase-like"/>
    <property type="match status" value="1"/>
</dbReference>
<accession>A0A345XII1</accession>
<dbReference type="PANTHER" id="PTHR11022:SF41">
    <property type="entry name" value="PEPTIDOGLYCAN-RECOGNITION PROTEIN LC-RELATED"/>
    <property type="match status" value="1"/>
</dbReference>
<feature type="domain" description="Peptidoglycan recognition protein family" evidence="3">
    <location>
        <begin position="46"/>
        <end position="194"/>
    </location>
</feature>
<dbReference type="InterPro" id="IPR006619">
    <property type="entry name" value="PGRP_domain_met/bac"/>
</dbReference>
<dbReference type="CDD" id="cd06583">
    <property type="entry name" value="PGRP"/>
    <property type="match status" value="1"/>
</dbReference>
<dbReference type="GO" id="GO:0009253">
    <property type="term" value="P:peptidoglycan catabolic process"/>
    <property type="evidence" value="ECO:0007669"/>
    <property type="project" value="InterPro"/>
</dbReference>
<protein>
    <submittedName>
        <fullName evidence="4">N-acetylmuramoyl-L-alanine amidase</fullName>
    </submittedName>
</protein>
<dbReference type="Pfam" id="PF01510">
    <property type="entry name" value="Amidase_2"/>
    <property type="match status" value="1"/>
</dbReference>
<evidence type="ECO:0000256" key="2">
    <source>
        <dbReference type="SAM" id="MobiDB-lite"/>
    </source>
</evidence>
<dbReference type="PANTHER" id="PTHR11022">
    <property type="entry name" value="PEPTIDOGLYCAN RECOGNITION PROTEIN"/>
    <property type="match status" value="1"/>
</dbReference>
<dbReference type="GO" id="GO:0008270">
    <property type="term" value="F:zinc ion binding"/>
    <property type="evidence" value="ECO:0007669"/>
    <property type="project" value="InterPro"/>
</dbReference>
<dbReference type="InterPro" id="IPR015510">
    <property type="entry name" value="PGRP"/>
</dbReference>
<reference evidence="4 5" key="1">
    <citation type="submission" date="2018-07" db="EMBL/GenBank/DDBJ databases">
        <title>Draft genome of the type strain Streptomyces armeniacus ATCC 15676.</title>
        <authorList>
            <person name="Labana P."/>
            <person name="Gosse J.T."/>
            <person name="Boddy C.N."/>
        </authorList>
    </citation>
    <scope>NUCLEOTIDE SEQUENCE [LARGE SCALE GENOMIC DNA]</scope>
    <source>
        <strain evidence="4 5">ATCC 15676</strain>
    </source>
</reference>
<evidence type="ECO:0000313" key="4">
    <source>
        <dbReference type="EMBL" id="AXK31447.1"/>
    </source>
</evidence>
<comment type="similarity">
    <text evidence="1">Belongs to the N-acetylmuramoyl-L-alanine amidase 2 family.</text>
</comment>
<sequence length="241" mass="26272">MRLAKLALAATALPLAVLMRWDAPVRDPEPERRSAPSAARPAAARPDLVSRAEWGADERLVRERSKPVATVSAVFIHHTGHANDYDCADTPRMLRSLQAEHVRRMGWDDMGYNFVVDRCGTVYEGRGDGTGRALRGAHTTGFNTRSVGIGALGDFGAGAHVPRAMLEAIAAVAAWKLRPGADPHGRVRLVSTNSDSRYHEGSAARFDVITGHRDGFETDCPGDALYGQLPALRDEVARRRW</sequence>
<dbReference type="Proteomes" id="UP000254425">
    <property type="component" value="Chromosome"/>
</dbReference>
<organism evidence="4 5">
    <name type="scientific">Streptomyces armeniacus</name>
    <dbReference type="NCBI Taxonomy" id="83291"/>
    <lineage>
        <taxon>Bacteria</taxon>
        <taxon>Bacillati</taxon>
        <taxon>Actinomycetota</taxon>
        <taxon>Actinomycetes</taxon>
        <taxon>Kitasatosporales</taxon>
        <taxon>Streptomycetaceae</taxon>
        <taxon>Streptomyces</taxon>
    </lineage>
</organism>